<keyword evidence="8" id="KW-0472">Membrane</keyword>
<dbReference type="GO" id="GO:0030327">
    <property type="term" value="P:prenylated protein catabolic process"/>
    <property type="evidence" value="ECO:0007669"/>
    <property type="project" value="TreeGrafter"/>
</dbReference>
<dbReference type="OrthoDB" id="437369at2759"/>
<comment type="similarity">
    <text evidence="2">Belongs to the prenylcysteine oxidase family.</text>
</comment>
<evidence type="ECO:0000256" key="1">
    <source>
        <dbReference type="ARBA" id="ARBA00001974"/>
    </source>
</evidence>
<evidence type="ECO:0000256" key="7">
    <source>
        <dbReference type="ARBA" id="ARBA00023180"/>
    </source>
</evidence>
<keyword evidence="11" id="KW-1185">Reference proteome</keyword>
<keyword evidence="8" id="KW-0812">Transmembrane</keyword>
<keyword evidence="7" id="KW-0325">Glycoprotein</keyword>
<dbReference type="GO" id="GO:0030328">
    <property type="term" value="P:prenylcysteine catabolic process"/>
    <property type="evidence" value="ECO:0007669"/>
    <property type="project" value="InterPro"/>
</dbReference>
<comment type="cofactor">
    <cofactor evidence="1">
        <name>FAD</name>
        <dbReference type="ChEBI" id="CHEBI:57692"/>
    </cofactor>
</comment>
<dbReference type="InterPro" id="IPR036188">
    <property type="entry name" value="FAD/NAD-bd_sf"/>
</dbReference>
<dbReference type="Pfam" id="PF07156">
    <property type="entry name" value="Prenylcys_lyase"/>
    <property type="match status" value="1"/>
</dbReference>
<dbReference type="GO" id="GO:0001735">
    <property type="term" value="F:prenylcysteine oxidase activity"/>
    <property type="evidence" value="ECO:0007669"/>
    <property type="project" value="InterPro"/>
</dbReference>
<accession>A0A9X0AFQ7</accession>
<feature type="transmembrane region" description="Helical" evidence="8">
    <location>
        <begin position="53"/>
        <end position="74"/>
    </location>
</feature>
<dbReference type="Proteomes" id="UP001152300">
    <property type="component" value="Unassembled WGS sequence"/>
</dbReference>
<keyword evidence="5" id="KW-0274">FAD</keyword>
<feature type="domain" description="Prenylcysteine lyase" evidence="9">
    <location>
        <begin position="218"/>
        <end position="580"/>
    </location>
</feature>
<evidence type="ECO:0000256" key="4">
    <source>
        <dbReference type="ARBA" id="ARBA00022729"/>
    </source>
</evidence>
<dbReference type="InterPro" id="IPR010795">
    <property type="entry name" value="Prenylcys_lyase"/>
</dbReference>
<evidence type="ECO:0000256" key="6">
    <source>
        <dbReference type="ARBA" id="ARBA00023002"/>
    </source>
</evidence>
<evidence type="ECO:0000259" key="9">
    <source>
        <dbReference type="Pfam" id="PF07156"/>
    </source>
</evidence>
<dbReference type="EMBL" id="JAPEIS010000011">
    <property type="protein sequence ID" value="KAJ8061977.1"/>
    <property type="molecule type" value="Genomic_DNA"/>
</dbReference>
<keyword evidence="4" id="KW-0732">Signal</keyword>
<proteinExistence type="inferred from homology"/>
<reference evidence="10" key="1">
    <citation type="submission" date="2022-11" db="EMBL/GenBank/DDBJ databases">
        <title>Genome Resource of Sclerotinia nivalis Strain SnTB1, a Plant Pathogen Isolated from American Ginseng.</title>
        <authorList>
            <person name="Fan S."/>
        </authorList>
    </citation>
    <scope>NUCLEOTIDE SEQUENCE</scope>
    <source>
        <strain evidence="10">SnTB1</strain>
    </source>
</reference>
<evidence type="ECO:0000256" key="5">
    <source>
        <dbReference type="ARBA" id="ARBA00022827"/>
    </source>
</evidence>
<dbReference type="SUPFAM" id="SSF51905">
    <property type="entry name" value="FAD/NAD(P)-binding domain"/>
    <property type="match status" value="1"/>
</dbReference>
<keyword evidence="3" id="KW-0285">Flavoprotein</keyword>
<dbReference type="AlphaFoldDB" id="A0A9X0AFQ7"/>
<dbReference type="InterPro" id="IPR017046">
    <property type="entry name" value="Prenylcysteine_Oxase1"/>
</dbReference>
<dbReference type="Gene3D" id="3.50.50.60">
    <property type="entry name" value="FAD/NAD(P)-binding domain"/>
    <property type="match status" value="1"/>
</dbReference>
<dbReference type="PANTHER" id="PTHR15944:SF0">
    <property type="entry name" value="PRENYLCYSTEINE LYASE DOMAIN-CONTAINING PROTEIN"/>
    <property type="match status" value="1"/>
</dbReference>
<organism evidence="10 11">
    <name type="scientific">Sclerotinia nivalis</name>
    <dbReference type="NCBI Taxonomy" id="352851"/>
    <lineage>
        <taxon>Eukaryota</taxon>
        <taxon>Fungi</taxon>
        <taxon>Dikarya</taxon>
        <taxon>Ascomycota</taxon>
        <taxon>Pezizomycotina</taxon>
        <taxon>Leotiomycetes</taxon>
        <taxon>Helotiales</taxon>
        <taxon>Sclerotiniaceae</taxon>
        <taxon>Sclerotinia</taxon>
    </lineage>
</organism>
<evidence type="ECO:0000256" key="2">
    <source>
        <dbReference type="ARBA" id="ARBA00009967"/>
    </source>
</evidence>
<evidence type="ECO:0000313" key="10">
    <source>
        <dbReference type="EMBL" id="KAJ8061977.1"/>
    </source>
</evidence>
<keyword evidence="8" id="KW-1133">Transmembrane helix</keyword>
<protein>
    <recommendedName>
        <fullName evidence="9">Prenylcysteine lyase domain-containing protein</fullName>
    </recommendedName>
</protein>
<evidence type="ECO:0000256" key="3">
    <source>
        <dbReference type="ARBA" id="ARBA00022630"/>
    </source>
</evidence>
<keyword evidence="6" id="KW-0560">Oxidoreductase</keyword>
<sequence>MTNEIGKAAPPPYTPGSLPSYSEISPLIPRSSKCPPSDSRYAKNNKENLGKILLSYISRAIISVFFIVGFYNVVLRGILIGRDDPGIQVVNFKVGIIGAGPAGIAAAQGVRDGVSALSRKFKDRNVDVQVEIIIFEEKNRIGGRMVVEGTERMEIEVEDVAGGVFDADLLNIIGGMADLEEKEDLVAESEDIGMGKVGYFDTNHIITETYRPYATTPWKHYISLVWKYGPSVWRAPKIPIGTMKSFNTFLRTMNNGHSWISSVKEIISNMSQQHTYLSFSVPATERLEKNGIGNSYIRDILAPQVRRHTGQSVEQINDLALSMALEREEMGSQKAVNSGIFQMMMEKSLKDSKAKIRFGAKVIKARWEEVMEDYETWLIELENATNKDELPTAEILDKLIIATPFNYTELLGESRDHESIFNLDISQEIEYQSVYITFFITSSLLRSTSLKGGSSAPLPAQLLPIIDNTQPPNSTHNTIIELTLLRPLNPLSSPQPSDSPSSRYLYKLLTSTPLTHTSLTTTLALQEHIIEIETWTQHKIPYAYPLMQPRFVKNVNGEFQLGDHVWRTNAAEGVLASSVDGAWLVGGLVGRNVGRGIEGEVEGRLAIGEGKKGKV</sequence>
<dbReference type="PANTHER" id="PTHR15944">
    <property type="entry name" value="FARNESYLCYSTEINE LYASE"/>
    <property type="match status" value="1"/>
</dbReference>
<evidence type="ECO:0000256" key="8">
    <source>
        <dbReference type="SAM" id="Phobius"/>
    </source>
</evidence>
<name>A0A9X0AFQ7_9HELO</name>
<comment type="caution">
    <text evidence="10">The sequence shown here is derived from an EMBL/GenBank/DDBJ whole genome shotgun (WGS) entry which is preliminary data.</text>
</comment>
<evidence type="ECO:0000313" key="11">
    <source>
        <dbReference type="Proteomes" id="UP001152300"/>
    </source>
</evidence>
<gene>
    <name evidence="10" type="ORF">OCU04_009760</name>
</gene>